<name>A0A811KQV5_9BILA</name>
<dbReference type="Pfam" id="PF01683">
    <property type="entry name" value="EB"/>
    <property type="match status" value="1"/>
</dbReference>
<dbReference type="InterPro" id="IPR006149">
    <property type="entry name" value="EB_dom"/>
</dbReference>
<reference evidence="2" key="1">
    <citation type="submission" date="2020-09" db="EMBL/GenBank/DDBJ databases">
        <authorList>
            <person name="Kikuchi T."/>
        </authorList>
    </citation>
    <scope>NUCLEOTIDE SEQUENCE</scope>
    <source>
        <strain evidence="2">SH1</strain>
    </source>
</reference>
<accession>A0A811KQV5</accession>
<dbReference type="AlphaFoldDB" id="A0A811KQV5"/>
<dbReference type="OrthoDB" id="5874194at2759"/>
<sequence length="283" mass="28211">MATTITIGLEANKKTPTQNRRSRAVAMENGDQDTKMWHKVVALLLAISSLISASPAVVMDEGKQLVRRQVFGAPLYSPCGPSVGCAAPGFCQSSMCMPVAAAPLPPPAYAPPMPAPIPVAAPAYAPPPPPPACAPACAAPAACLGGACACPGAAVYSPAIGCAPAYAPPPPPLPAPAIPVPALAPPPPPAPAGRLIPQALPGAPCEPGVECTGGSVCSMGICLCPPELVQEGTVCVARTLYGPVAPAPPPPPPAAYPVPVRPAFVDPCGGIHKRSAEGVDCHN</sequence>
<protein>
    <recommendedName>
        <fullName evidence="1">EB domain-containing protein</fullName>
    </recommendedName>
</protein>
<dbReference type="EMBL" id="CAJFDH010000003">
    <property type="protein sequence ID" value="CAD5217691.1"/>
    <property type="molecule type" value="Genomic_DNA"/>
</dbReference>
<organism evidence="2 3">
    <name type="scientific">Bursaphelenchus okinawaensis</name>
    <dbReference type="NCBI Taxonomy" id="465554"/>
    <lineage>
        <taxon>Eukaryota</taxon>
        <taxon>Metazoa</taxon>
        <taxon>Ecdysozoa</taxon>
        <taxon>Nematoda</taxon>
        <taxon>Chromadorea</taxon>
        <taxon>Rhabditida</taxon>
        <taxon>Tylenchina</taxon>
        <taxon>Tylenchomorpha</taxon>
        <taxon>Aphelenchoidea</taxon>
        <taxon>Aphelenchoididae</taxon>
        <taxon>Bursaphelenchus</taxon>
    </lineage>
</organism>
<gene>
    <name evidence="2" type="ORF">BOKJ2_LOCUS7214</name>
</gene>
<dbReference type="Proteomes" id="UP000614601">
    <property type="component" value="Unassembled WGS sequence"/>
</dbReference>
<keyword evidence="3" id="KW-1185">Reference proteome</keyword>
<comment type="caution">
    <text evidence="2">The sequence shown here is derived from an EMBL/GenBank/DDBJ whole genome shotgun (WGS) entry which is preliminary data.</text>
</comment>
<proteinExistence type="predicted"/>
<evidence type="ECO:0000313" key="2">
    <source>
        <dbReference type="EMBL" id="CAD5217691.1"/>
    </source>
</evidence>
<dbReference type="Proteomes" id="UP000783686">
    <property type="component" value="Unassembled WGS sequence"/>
</dbReference>
<evidence type="ECO:0000313" key="3">
    <source>
        <dbReference type="Proteomes" id="UP000614601"/>
    </source>
</evidence>
<dbReference type="EMBL" id="CAJFCW020000003">
    <property type="protein sequence ID" value="CAG9108283.1"/>
    <property type="molecule type" value="Genomic_DNA"/>
</dbReference>
<evidence type="ECO:0000259" key="1">
    <source>
        <dbReference type="Pfam" id="PF01683"/>
    </source>
</evidence>
<feature type="domain" description="EB" evidence="1">
    <location>
        <begin position="193"/>
        <end position="235"/>
    </location>
</feature>